<dbReference type="InterPro" id="IPR039420">
    <property type="entry name" value="WalR-like"/>
</dbReference>
<dbReference type="InterPro" id="IPR001867">
    <property type="entry name" value="OmpR/PhoB-type_DNA-bd"/>
</dbReference>
<evidence type="ECO:0000313" key="13">
    <source>
        <dbReference type="Proteomes" id="UP000886752"/>
    </source>
</evidence>
<evidence type="ECO:0000256" key="9">
    <source>
        <dbReference type="PROSITE-ProRule" id="PRU01091"/>
    </source>
</evidence>
<dbReference type="GO" id="GO:0032993">
    <property type="term" value="C:protein-DNA complex"/>
    <property type="evidence" value="ECO:0007669"/>
    <property type="project" value="TreeGrafter"/>
</dbReference>
<dbReference type="InterPro" id="IPR016032">
    <property type="entry name" value="Sig_transdc_resp-reg_C-effctor"/>
</dbReference>
<keyword evidence="7" id="KW-0804">Transcription</keyword>
<evidence type="ECO:0000256" key="6">
    <source>
        <dbReference type="ARBA" id="ARBA00023125"/>
    </source>
</evidence>
<accession>A0A9D1PXS3</accession>
<name>A0A9D1PXS3_9BACT</name>
<dbReference type="FunFam" id="1.10.10.10:FF:000099">
    <property type="entry name" value="Two-component system response regulator TorR"/>
    <property type="match status" value="1"/>
</dbReference>
<dbReference type="Gene3D" id="6.10.250.690">
    <property type="match status" value="1"/>
</dbReference>
<dbReference type="EMBL" id="DXHV01000063">
    <property type="protein sequence ID" value="HIW00870.1"/>
    <property type="molecule type" value="Genomic_DNA"/>
</dbReference>
<dbReference type="Gene3D" id="3.40.50.2300">
    <property type="match status" value="1"/>
</dbReference>
<dbReference type="SMART" id="SM00448">
    <property type="entry name" value="REC"/>
    <property type="match status" value="1"/>
</dbReference>
<keyword evidence="5" id="KW-0805">Transcription regulation</keyword>
<evidence type="ECO:0000256" key="4">
    <source>
        <dbReference type="ARBA" id="ARBA00023012"/>
    </source>
</evidence>
<dbReference type="SUPFAM" id="SSF46894">
    <property type="entry name" value="C-terminal effector domain of the bipartite response regulators"/>
    <property type="match status" value="1"/>
</dbReference>
<evidence type="ECO:0000256" key="8">
    <source>
        <dbReference type="PROSITE-ProRule" id="PRU00169"/>
    </source>
</evidence>
<protein>
    <submittedName>
        <fullName evidence="12">Response regulator transcription factor</fullName>
    </submittedName>
</protein>
<dbReference type="PANTHER" id="PTHR48111">
    <property type="entry name" value="REGULATOR OF RPOS"/>
    <property type="match status" value="1"/>
</dbReference>
<dbReference type="GO" id="GO:0000156">
    <property type="term" value="F:phosphorelay response regulator activity"/>
    <property type="evidence" value="ECO:0007669"/>
    <property type="project" value="TreeGrafter"/>
</dbReference>
<evidence type="ECO:0000259" key="11">
    <source>
        <dbReference type="PROSITE" id="PS51755"/>
    </source>
</evidence>
<dbReference type="CDD" id="cd00383">
    <property type="entry name" value="trans_reg_C"/>
    <property type="match status" value="1"/>
</dbReference>
<reference evidence="12" key="1">
    <citation type="journal article" date="2021" name="PeerJ">
        <title>Extensive microbial diversity within the chicken gut microbiome revealed by metagenomics and culture.</title>
        <authorList>
            <person name="Gilroy R."/>
            <person name="Ravi A."/>
            <person name="Getino M."/>
            <person name="Pursley I."/>
            <person name="Horton D.L."/>
            <person name="Alikhan N.F."/>
            <person name="Baker D."/>
            <person name="Gharbi K."/>
            <person name="Hall N."/>
            <person name="Watson M."/>
            <person name="Adriaenssens E.M."/>
            <person name="Foster-Nyarko E."/>
            <person name="Jarju S."/>
            <person name="Secka A."/>
            <person name="Antonio M."/>
            <person name="Oren A."/>
            <person name="Chaudhuri R.R."/>
            <person name="La Ragione R."/>
            <person name="Hildebrand F."/>
            <person name="Pallen M.J."/>
        </authorList>
    </citation>
    <scope>NUCLEOTIDE SEQUENCE</scope>
    <source>
        <strain evidence="12">ChiHecec2B26-446</strain>
    </source>
</reference>
<dbReference type="InterPro" id="IPR011006">
    <property type="entry name" value="CheY-like_superfamily"/>
</dbReference>
<sequence length="246" mass="28276">MHKNIRVLLVDDDPAIRELTTRSLECYHMDVVSVASGEDMFALFRKGELFDIILLDIMLPGEDGLILCKRVRTPGYPNTHIPIIFLSALGDTVDRVLGLEMGGDDYIAKPFQTRELVARIRALLRRSRRTPCRDESGHTDSREHIISFEGWHLHTLERHLEDEDGVIVPLSTMEFRLLNLFLSHPNMVLTRERILDHMCGQGQDIYDRSIDVQVSRLRGKLRDESRSPRLIRTLRGTGYMFIGKLA</sequence>
<evidence type="ECO:0000256" key="3">
    <source>
        <dbReference type="ARBA" id="ARBA00022553"/>
    </source>
</evidence>
<feature type="domain" description="OmpR/PhoB-type" evidence="11">
    <location>
        <begin position="143"/>
        <end position="243"/>
    </location>
</feature>
<evidence type="ECO:0000256" key="1">
    <source>
        <dbReference type="ARBA" id="ARBA00004496"/>
    </source>
</evidence>
<feature type="DNA-binding region" description="OmpR/PhoB-type" evidence="9">
    <location>
        <begin position="143"/>
        <end position="243"/>
    </location>
</feature>
<organism evidence="12 13">
    <name type="scientific">Candidatus Desulfovibrio intestinipullorum</name>
    <dbReference type="NCBI Taxonomy" id="2838536"/>
    <lineage>
        <taxon>Bacteria</taxon>
        <taxon>Pseudomonadati</taxon>
        <taxon>Thermodesulfobacteriota</taxon>
        <taxon>Desulfovibrionia</taxon>
        <taxon>Desulfovibrionales</taxon>
        <taxon>Desulfovibrionaceae</taxon>
        <taxon>Desulfovibrio</taxon>
    </lineage>
</organism>
<evidence type="ECO:0000256" key="5">
    <source>
        <dbReference type="ARBA" id="ARBA00023015"/>
    </source>
</evidence>
<comment type="subcellular location">
    <subcellularLocation>
        <location evidence="1">Cytoplasm</location>
    </subcellularLocation>
</comment>
<keyword evidence="4" id="KW-0902">Two-component regulatory system</keyword>
<dbReference type="Gene3D" id="1.10.10.10">
    <property type="entry name" value="Winged helix-like DNA-binding domain superfamily/Winged helix DNA-binding domain"/>
    <property type="match status" value="1"/>
</dbReference>
<dbReference type="InterPro" id="IPR036388">
    <property type="entry name" value="WH-like_DNA-bd_sf"/>
</dbReference>
<evidence type="ECO:0000256" key="2">
    <source>
        <dbReference type="ARBA" id="ARBA00022490"/>
    </source>
</evidence>
<keyword evidence="6 9" id="KW-0238">DNA-binding</keyword>
<dbReference type="GO" id="GO:0000976">
    <property type="term" value="F:transcription cis-regulatory region binding"/>
    <property type="evidence" value="ECO:0007669"/>
    <property type="project" value="TreeGrafter"/>
</dbReference>
<dbReference type="SUPFAM" id="SSF52172">
    <property type="entry name" value="CheY-like"/>
    <property type="match status" value="1"/>
</dbReference>
<feature type="domain" description="Response regulatory" evidence="10">
    <location>
        <begin position="6"/>
        <end position="124"/>
    </location>
</feature>
<evidence type="ECO:0000256" key="7">
    <source>
        <dbReference type="ARBA" id="ARBA00023163"/>
    </source>
</evidence>
<dbReference type="PROSITE" id="PS51755">
    <property type="entry name" value="OMPR_PHOB"/>
    <property type="match status" value="1"/>
</dbReference>
<dbReference type="Proteomes" id="UP000886752">
    <property type="component" value="Unassembled WGS sequence"/>
</dbReference>
<evidence type="ECO:0000259" key="10">
    <source>
        <dbReference type="PROSITE" id="PS50110"/>
    </source>
</evidence>
<dbReference type="AlphaFoldDB" id="A0A9D1PXS3"/>
<proteinExistence type="predicted"/>
<dbReference type="PROSITE" id="PS50110">
    <property type="entry name" value="RESPONSE_REGULATORY"/>
    <property type="match status" value="1"/>
</dbReference>
<comment type="caution">
    <text evidence="12">The sequence shown here is derived from an EMBL/GenBank/DDBJ whole genome shotgun (WGS) entry which is preliminary data.</text>
</comment>
<keyword evidence="3 8" id="KW-0597">Phosphoprotein</keyword>
<feature type="modified residue" description="4-aspartylphosphate" evidence="8">
    <location>
        <position position="56"/>
    </location>
</feature>
<dbReference type="PANTHER" id="PTHR48111:SF4">
    <property type="entry name" value="DNA-BINDING DUAL TRANSCRIPTIONAL REGULATOR OMPR"/>
    <property type="match status" value="1"/>
</dbReference>
<dbReference type="Pfam" id="PF00072">
    <property type="entry name" value="Response_reg"/>
    <property type="match status" value="1"/>
</dbReference>
<dbReference type="InterPro" id="IPR001789">
    <property type="entry name" value="Sig_transdc_resp-reg_receiver"/>
</dbReference>
<gene>
    <name evidence="12" type="ORF">H9894_06740</name>
</gene>
<dbReference type="GO" id="GO:0006355">
    <property type="term" value="P:regulation of DNA-templated transcription"/>
    <property type="evidence" value="ECO:0007669"/>
    <property type="project" value="InterPro"/>
</dbReference>
<evidence type="ECO:0000313" key="12">
    <source>
        <dbReference type="EMBL" id="HIW00870.1"/>
    </source>
</evidence>
<keyword evidence="2" id="KW-0963">Cytoplasm</keyword>
<dbReference type="SMART" id="SM00862">
    <property type="entry name" value="Trans_reg_C"/>
    <property type="match status" value="1"/>
</dbReference>
<reference evidence="12" key="2">
    <citation type="submission" date="2021-04" db="EMBL/GenBank/DDBJ databases">
        <authorList>
            <person name="Gilroy R."/>
        </authorList>
    </citation>
    <scope>NUCLEOTIDE SEQUENCE</scope>
    <source>
        <strain evidence="12">ChiHecec2B26-446</strain>
    </source>
</reference>
<dbReference type="Pfam" id="PF00486">
    <property type="entry name" value="Trans_reg_C"/>
    <property type="match status" value="1"/>
</dbReference>
<dbReference type="GO" id="GO:0005829">
    <property type="term" value="C:cytosol"/>
    <property type="evidence" value="ECO:0007669"/>
    <property type="project" value="TreeGrafter"/>
</dbReference>